<dbReference type="OrthoDB" id="9803927at2"/>
<dbReference type="InterPro" id="IPR004843">
    <property type="entry name" value="Calcineurin-like_PHP"/>
</dbReference>
<dbReference type="GO" id="GO:0009166">
    <property type="term" value="P:nucleotide catabolic process"/>
    <property type="evidence" value="ECO:0007669"/>
    <property type="project" value="InterPro"/>
</dbReference>
<dbReference type="Pfam" id="PF02872">
    <property type="entry name" value="5_nucleotid_C"/>
    <property type="match status" value="1"/>
</dbReference>
<evidence type="ECO:0000256" key="2">
    <source>
        <dbReference type="ARBA" id="ARBA00022729"/>
    </source>
</evidence>
<comment type="caution">
    <text evidence="6">The sequence shown here is derived from an EMBL/GenBank/DDBJ whole genome shotgun (WGS) entry which is preliminary data.</text>
</comment>
<dbReference type="InterPro" id="IPR006179">
    <property type="entry name" value="5_nucleotidase/apyrase"/>
</dbReference>
<keyword evidence="3" id="KW-0378">Hydrolase</keyword>
<sequence>MQYIHYGNSKKYRLLGLSLLLSSALLAGCNDNDDDEEEIAAQPLEINILHINDSHSHLDEESTTFNLLTAENTREAITVFRGGFSRVTALINELAESEKNPIKIHAGDAITGDLYFTLGEGKAEADLMNTVCFDTFTLGNHEFDNGDEGLKKLIGFLNNGTCSTPTQVLSANVEFGATSPLYKTDLVKPYTIIEKEGQKIGLIGLTIAGKTKNSSRPNEDTIFSDEVTTAQKYIDELKAQGINKIIIQSHIGYDKDLELATQLSGVDVIIGGDSHTLLGDSTAMTNYGLTPEGAYPTISKDKDGHQVCIGQAWQYAYVVGQMKVNFDANGVVTDCSGRPNMLLGDQFSRASGATLSSREVATIKQDITNSGFLKIVQPDSNADRVLLPYASAKVLFGSEQVAVATENLCLRRVPGTTKDTSRSTLGDECNKSDFVNKHGGDVQQLVAEAFLQQGKSYFNADISIQNGGGVRIDLPNGNITVNTIYQVLPFKNTLVQLSMTGAEIKAVLEDVMDTIATGSTGGYPYAGGLRWDVDLSQSKGNRLSGLEVRDASGNYQTLDLSKTYQVITIDYLADGSDGFTSFANITGSRRSDVGLDYAEAFLQYVENLEGTAGQKQLSRLPVEYYSTQNYKE</sequence>
<protein>
    <submittedName>
        <fullName evidence="6">Bifunctional metallophosphatase/5'-nucleotidase</fullName>
    </submittedName>
</protein>
<dbReference type="Pfam" id="PF00149">
    <property type="entry name" value="Metallophos"/>
    <property type="match status" value="1"/>
</dbReference>
<dbReference type="GO" id="GO:0046872">
    <property type="term" value="F:metal ion binding"/>
    <property type="evidence" value="ECO:0007669"/>
    <property type="project" value="InterPro"/>
</dbReference>
<dbReference type="GO" id="GO:0008253">
    <property type="term" value="F:5'-nucleotidase activity"/>
    <property type="evidence" value="ECO:0007669"/>
    <property type="project" value="TreeGrafter"/>
</dbReference>
<feature type="domain" description="5'-Nucleotidase C-terminal" evidence="5">
    <location>
        <begin position="437"/>
        <end position="583"/>
    </location>
</feature>
<dbReference type="InterPro" id="IPR029052">
    <property type="entry name" value="Metallo-depent_PP-like"/>
</dbReference>
<evidence type="ECO:0000313" key="7">
    <source>
        <dbReference type="Proteomes" id="UP000196536"/>
    </source>
</evidence>
<evidence type="ECO:0000256" key="3">
    <source>
        <dbReference type="RuleBase" id="RU362119"/>
    </source>
</evidence>
<proteinExistence type="inferred from homology"/>
<dbReference type="InterPro" id="IPR036907">
    <property type="entry name" value="5'-Nucleotdase_C_sf"/>
</dbReference>
<dbReference type="Gene3D" id="3.90.780.10">
    <property type="entry name" value="5'-Nucleotidase, C-terminal domain"/>
    <property type="match status" value="1"/>
</dbReference>
<dbReference type="SUPFAM" id="SSF55816">
    <property type="entry name" value="5'-nucleotidase (syn. UDP-sugar hydrolase), C-terminal domain"/>
    <property type="match status" value="1"/>
</dbReference>
<comment type="similarity">
    <text evidence="1 3">Belongs to the 5'-nucleotidase family.</text>
</comment>
<evidence type="ECO:0000259" key="4">
    <source>
        <dbReference type="Pfam" id="PF00149"/>
    </source>
</evidence>
<organism evidence="6 7">
    <name type="scientific">Acinetobacter populi</name>
    <dbReference type="NCBI Taxonomy" id="1582270"/>
    <lineage>
        <taxon>Bacteria</taxon>
        <taxon>Pseudomonadati</taxon>
        <taxon>Pseudomonadota</taxon>
        <taxon>Gammaproteobacteria</taxon>
        <taxon>Moraxellales</taxon>
        <taxon>Moraxellaceae</taxon>
        <taxon>Acinetobacter</taxon>
    </lineage>
</organism>
<dbReference type="EMBL" id="NEXX01000001">
    <property type="protein sequence ID" value="OUY08328.1"/>
    <property type="molecule type" value="Genomic_DNA"/>
</dbReference>
<gene>
    <name evidence="6" type="ORF">CAP51_01510</name>
</gene>
<accession>A0A1Z9Z1H1</accession>
<feature type="domain" description="Calcineurin-like phosphoesterase" evidence="4">
    <location>
        <begin position="47"/>
        <end position="276"/>
    </location>
</feature>
<keyword evidence="2 3" id="KW-0732">Signal</keyword>
<keyword evidence="3" id="KW-0547">Nucleotide-binding</keyword>
<dbReference type="PRINTS" id="PR01607">
    <property type="entry name" value="APYRASEFAMLY"/>
</dbReference>
<dbReference type="PROSITE" id="PS00786">
    <property type="entry name" value="5_NUCLEOTIDASE_2"/>
    <property type="match status" value="1"/>
</dbReference>
<feature type="signal peptide" evidence="3">
    <location>
        <begin position="1"/>
        <end position="27"/>
    </location>
</feature>
<dbReference type="GO" id="GO:0008768">
    <property type="term" value="F:UDP-sugar diphosphatase activity"/>
    <property type="evidence" value="ECO:0007669"/>
    <property type="project" value="TreeGrafter"/>
</dbReference>
<name>A0A1Z9Z1H1_9GAMM</name>
<dbReference type="PANTHER" id="PTHR11575">
    <property type="entry name" value="5'-NUCLEOTIDASE-RELATED"/>
    <property type="match status" value="1"/>
</dbReference>
<evidence type="ECO:0000259" key="5">
    <source>
        <dbReference type="Pfam" id="PF02872"/>
    </source>
</evidence>
<dbReference type="InterPro" id="IPR008334">
    <property type="entry name" value="5'-Nucleotdase_C"/>
</dbReference>
<dbReference type="SUPFAM" id="SSF56300">
    <property type="entry name" value="Metallo-dependent phosphatases"/>
    <property type="match status" value="1"/>
</dbReference>
<dbReference type="PROSITE" id="PS00785">
    <property type="entry name" value="5_NUCLEOTIDASE_1"/>
    <property type="match status" value="1"/>
</dbReference>
<dbReference type="Gene3D" id="3.60.21.10">
    <property type="match status" value="1"/>
</dbReference>
<dbReference type="GO" id="GO:0030288">
    <property type="term" value="C:outer membrane-bounded periplasmic space"/>
    <property type="evidence" value="ECO:0007669"/>
    <property type="project" value="TreeGrafter"/>
</dbReference>
<dbReference type="AlphaFoldDB" id="A0A1Z9Z1H1"/>
<dbReference type="Proteomes" id="UP000196536">
    <property type="component" value="Unassembled WGS sequence"/>
</dbReference>
<evidence type="ECO:0000256" key="1">
    <source>
        <dbReference type="ARBA" id="ARBA00006654"/>
    </source>
</evidence>
<evidence type="ECO:0000313" key="6">
    <source>
        <dbReference type="EMBL" id="OUY08328.1"/>
    </source>
</evidence>
<keyword evidence="7" id="KW-1185">Reference proteome</keyword>
<reference evidence="6 7" key="1">
    <citation type="submission" date="2017-05" db="EMBL/GenBank/DDBJ databases">
        <title>Acinetobacter populi ANC 5415 (= PBJ7), whole genome shotgun sequencing project.</title>
        <authorList>
            <person name="Nemec A."/>
            <person name="Radolfova-Krizova L."/>
        </authorList>
    </citation>
    <scope>NUCLEOTIDE SEQUENCE [LARGE SCALE GENOMIC DNA]</scope>
    <source>
        <strain evidence="6 7">PBJ7</strain>
    </source>
</reference>
<dbReference type="RefSeq" id="WP_087618968.1">
    <property type="nucleotide sequence ID" value="NZ_NEXX01000001.1"/>
</dbReference>
<feature type="chain" id="PRO_5011822834" evidence="3">
    <location>
        <begin position="28"/>
        <end position="632"/>
    </location>
</feature>
<dbReference type="PANTHER" id="PTHR11575:SF24">
    <property type="entry name" value="5'-NUCLEOTIDASE"/>
    <property type="match status" value="1"/>
</dbReference>
<dbReference type="InterPro" id="IPR006146">
    <property type="entry name" value="5'-Nucleotdase_CS"/>
</dbReference>
<dbReference type="GO" id="GO:0000166">
    <property type="term" value="F:nucleotide binding"/>
    <property type="evidence" value="ECO:0007669"/>
    <property type="project" value="UniProtKB-KW"/>
</dbReference>